<dbReference type="AlphaFoldDB" id="A0A430JC46"/>
<dbReference type="PROSITE" id="PS50965">
    <property type="entry name" value="NERD"/>
    <property type="match status" value="1"/>
</dbReference>
<dbReference type="EMBL" id="RXHU01000046">
    <property type="protein sequence ID" value="RTE08595.1"/>
    <property type="molecule type" value="Genomic_DNA"/>
</dbReference>
<dbReference type="InterPro" id="IPR013498">
    <property type="entry name" value="Topo_IA_Znf"/>
</dbReference>
<dbReference type="OrthoDB" id="5782056at2"/>
<evidence type="ECO:0000313" key="2">
    <source>
        <dbReference type="EMBL" id="RTE08595.1"/>
    </source>
</evidence>
<keyword evidence="3" id="KW-1185">Reference proteome</keyword>
<dbReference type="GO" id="GO:0003677">
    <property type="term" value="F:DNA binding"/>
    <property type="evidence" value="ECO:0007669"/>
    <property type="project" value="InterPro"/>
</dbReference>
<comment type="caution">
    <text evidence="2">The sequence shown here is derived from an EMBL/GenBank/DDBJ whole genome shotgun (WGS) entry which is preliminary data.</text>
</comment>
<dbReference type="Proteomes" id="UP000276128">
    <property type="component" value="Unassembled WGS sequence"/>
</dbReference>
<dbReference type="Gene3D" id="3.30.65.10">
    <property type="entry name" value="Bacterial Topoisomerase I, domain 1"/>
    <property type="match status" value="1"/>
</dbReference>
<dbReference type="InterPro" id="IPR011528">
    <property type="entry name" value="NERD"/>
</dbReference>
<accession>A0A430JC46</accession>
<proteinExistence type="predicted"/>
<dbReference type="GO" id="GO:0005694">
    <property type="term" value="C:chromosome"/>
    <property type="evidence" value="ECO:0007669"/>
    <property type="project" value="InterPro"/>
</dbReference>
<sequence>MYTYLTLLGAMSILTIILKSPKFKGFLGEKFVSYRLNKLDNSKYFILNDITVPSVKGKTTQIDHIVISEYGVFVIETKNYNGWILGDERSEYWTQVIYKRKEKLYNPIRQNYGHIQALKALSPGFEQIPFISIISFSLKADLKVNVTSEVIYSKYLIKTIEKYNESVISQEDVQKLLQIFQQASLQDKKVKKEHVKAIQQEMADKSNMVAKDECPKCGGPLVERRGKYGPFKGCGNYPKCRFIHKHA</sequence>
<dbReference type="GO" id="GO:0003916">
    <property type="term" value="F:DNA topoisomerase activity"/>
    <property type="evidence" value="ECO:0007669"/>
    <property type="project" value="InterPro"/>
</dbReference>
<reference evidence="2 3" key="1">
    <citation type="submission" date="2018-12" db="EMBL/GenBank/DDBJ databases">
        <title>Bacillus ochoae sp. nov., Paenibacillus whitsoniae sp. nov., Paenibacillus spiritus sp. nov. Isolated from the Mars Exploration Rover during spacecraft assembly.</title>
        <authorList>
            <person name="Seuylemezian A."/>
            <person name="Vaishampayan P."/>
        </authorList>
    </citation>
    <scope>NUCLEOTIDE SEQUENCE [LARGE SCALE GENOMIC DNA]</scope>
    <source>
        <strain evidence="2 3">MER 54</strain>
    </source>
</reference>
<organism evidence="2 3">
    <name type="scientific">Paenibacillus whitsoniae</name>
    <dbReference type="NCBI Taxonomy" id="2496558"/>
    <lineage>
        <taxon>Bacteria</taxon>
        <taxon>Bacillati</taxon>
        <taxon>Bacillota</taxon>
        <taxon>Bacilli</taxon>
        <taxon>Bacillales</taxon>
        <taxon>Paenibacillaceae</taxon>
        <taxon>Paenibacillus</taxon>
    </lineage>
</organism>
<dbReference type="GO" id="GO:0006265">
    <property type="term" value="P:DNA topological change"/>
    <property type="evidence" value="ECO:0007669"/>
    <property type="project" value="InterPro"/>
</dbReference>
<dbReference type="Pfam" id="PF01396">
    <property type="entry name" value="Zn_ribbon_Top1"/>
    <property type="match status" value="1"/>
</dbReference>
<name>A0A430JC46_9BACL</name>
<feature type="domain" description="NERD" evidence="1">
    <location>
        <begin position="24"/>
        <end position="141"/>
    </location>
</feature>
<gene>
    <name evidence="2" type="ORF">EJQ19_16565</name>
</gene>
<evidence type="ECO:0000259" key="1">
    <source>
        <dbReference type="PROSITE" id="PS50965"/>
    </source>
</evidence>
<protein>
    <submittedName>
        <fullName evidence="2">NERD domain-containing protein</fullName>
    </submittedName>
</protein>
<dbReference type="SUPFAM" id="SSF57783">
    <property type="entry name" value="Zinc beta-ribbon"/>
    <property type="match status" value="1"/>
</dbReference>
<dbReference type="RefSeq" id="WP_126142352.1">
    <property type="nucleotide sequence ID" value="NZ_RXHU01000046.1"/>
</dbReference>
<dbReference type="Pfam" id="PF08378">
    <property type="entry name" value="NERD"/>
    <property type="match status" value="1"/>
</dbReference>
<evidence type="ECO:0000313" key="3">
    <source>
        <dbReference type="Proteomes" id="UP000276128"/>
    </source>
</evidence>